<feature type="domain" description="DUF1232" evidence="5">
    <location>
        <begin position="61"/>
        <end position="96"/>
    </location>
</feature>
<name>A0ABY4W0R9_9PROT</name>
<evidence type="ECO:0000313" key="7">
    <source>
        <dbReference type="Proteomes" id="UP001056291"/>
    </source>
</evidence>
<evidence type="ECO:0000256" key="3">
    <source>
        <dbReference type="ARBA" id="ARBA00022989"/>
    </source>
</evidence>
<dbReference type="InterPro" id="IPR016983">
    <property type="entry name" value="UCP031804"/>
</dbReference>
<dbReference type="PIRSF" id="PIRSF031804">
    <property type="entry name" value="UCP031804"/>
    <property type="match status" value="1"/>
</dbReference>
<evidence type="ECO:0000256" key="1">
    <source>
        <dbReference type="ARBA" id="ARBA00004127"/>
    </source>
</evidence>
<accession>A0ABY4W0R9</accession>
<evidence type="ECO:0000256" key="2">
    <source>
        <dbReference type="ARBA" id="ARBA00022692"/>
    </source>
</evidence>
<dbReference type="Proteomes" id="UP001056291">
    <property type="component" value="Chromosome"/>
</dbReference>
<dbReference type="RefSeq" id="WP_251933687.1">
    <property type="nucleotide sequence ID" value="NZ_CP098747.1"/>
</dbReference>
<dbReference type="Pfam" id="PF06803">
    <property type="entry name" value="DUF1232"/>
    <property type="match status" value="1"/>
</dbReference>
<keyword evidence="2" id="KW-0812">Transmembrane</keyword>
<sequence>MTKPSDDDISAFDAEKLQKDKLLVMREFGQKLRRNVGKIPFADDVTASFYCAVDGKSPAFVKAILFGALAYFIMPADVIPDFIAGLGFTDDASVLIAAMTTVSRHITDEHRKKADAFLEKETADSES</sequence>
<comment type="subcellular location">
    <subcellularLocation>
        <location evidence="1">Endomembrane system</location>
        <topology evidence="1">Multi-pass membrane protein</topology>
    </subcellularLocation>
</comment>
<evidence type="ECO:0000256" key="4">
    <source>
        <dbReference type="ARBA" id="ARBA00023136"/>
    </source>
</evidence>
<dbReference type="EMBL" id="CP098747">
    <property type="protein sequence ID" value="USG60807.1"/>
    <property type="molecule type" value="Genomic_DNA"/>
</dbReference>
<gene>
    <name evidence="6" type="ORF">NBZ79_16735</name>
</gene>
<proteinExistence type="predicted"/>
<evidence type="ECO:0000313" key="6">
    <source>
        <dbReference type="EMBL" id="USG60807.1"/>
    </source>
</evidence>
<organism evidence="6 7">
    <name type="scientific">Sneathiella marina</name>
    <dbReference type="NCBI Taxonomy" id="2950108"/>
    <lineage>
        <taxon>Bacteria</taxon>
        <taxon>Pseudomonadati</taxon>
        <taxon>Pseudomonadota</taxon>
        <taxon>Alphaproteobacteria</taxon>
        <taxon>Sneathiellales</taxon>
        <taxon>Sneathiellaceae</taxon>
        <taxon>Sneathiella</taxon>
    </lineage>
</organism>
<reference evidence="6" key="1">
    <citation type="submission" date="2022-06" db="EMBL/GenBank/DDBJ databases">
        <title>Sneathiella actinostolidae sp. nov., isolated from a sea anemonein the Western Pacific Ocean.</title>
        <authorList>
            <person name="Wei M.J."/>
        </authorList>
    </citation>
    <scope>NUCLEOTIDE SEQUENCE</scope>
    <source>
        <strain evidence="6">PHK-P5</strain>
    </source>
</reference>
<keyword evidence="4" id="KW-0472">Membrane</keyword>
<dbReference type="InterPro" id="IPR010652">
    <property type="entry name" value="DUF1232"/>
</dbReference>
<keyword evidence="3" id="KW-1133">Transmembrane helix</keyword>
<evidence type="ECO:0000259" key="5">
    <source>
        <dbReference type="Pfam" id="PF06803"/>
    </source>
</evidence>
<protein>
    <submittedName>
        <fullName evidence="6">YkvA family protein</fullName>
    </submittedName>
</protein>
<keyword evidence="7" id="KW-1185">Reference proteome</keyword>